<dbReference type="EMBL" id="OU963865">
    <property type="protein sequence ID" value="CAH0388346.1"/>
    <property type="molecule type" value="Genomic_DNA"/>
</dbReference>
<dbReference type="KEGG" id="btab:109030141"/>
<evidence type="ECO:0000313" key="2">
    <source>
        <dbReference type="EMBL" id="CAH0388346.1"/>
    </source>
</evidence>
<dbReference type="SUPFAM" id="SSF46938">
    <property type="entry name" value="CRAL/TRIO N-terminal domain"/>
    <property type="match status" value="1"/>
</dbReference>
<feature type="domain" description="CRAL-TRIO" evidence="1">
    <location>
        <begin position="131"/>
        <end position="296"/>
    </location>
</feature>
<dbReference type="AlphaFoldDB" id="A0A9P0ABQ7"/>
<dbReference type="InterPro" id="IPR001251">
    <property type="entry name" value="CRAL-TRIO_dom"/>
</dbReference>
<dbReference type="GO" id="GO:0016020">
    <property type="term" value="C:membrane"/>
    <property type="evidence" value="ECO:0007669"/>
    <property type="project" value="TreeGrafter"/>
</dbReference>
<dbReference type="PROSITE" id="PS50191">
    <property type="entry name" value="CRAL_TRIO"/>
    <property type="match status" value="1"/>
</dbReference>
<dbReference type="PRINTS" id="PR00180">
    <property type="entry name" value="CRETINALDHBP"/>
</dbReference>
<dbReference type="SUPFAM" id="SSF52087">
    <property type="entry name" value="CRAL/TRIO domain"/>
    <property type="match status" value="1"/>
</dbReference>
<organism evidence="2 3">
    <name type="scientific">Bemisia tabaci</name>
    <name type="common">Sweetpotato whitefly</name>
    <name type="synonym">Aleurodes tabaci</name>
    <dbReference type="NCBI Taxonomy" id="7038"/>
    <lineage>
        <taxon>Eukaryota</taxon>
        <taxon>Metazoa</taxon>
        <taxon>Ecdysozoa</taxon>
        <taxon>Arthropoda</taxon>
        <taxon>Hexapoda</taxon>
        <taxon>Insecta</taxon>
        <taxon>Pterygota</taxon>
        <taxon>Neoptera</taxon>
        <taxon>Paraneoptera</taxon>
        <taxon>Hemiptera</taxon>
        <taxon>Sternorrhyncha</taxon>
        <taxon>Aleyrodoidea</taxon>
        <taxon>Aleyrodidae</taxon>
        <taxon>Aleyrodinae</taxon>
        <taxon>Bemisia</taxon>
    </lineage>
</organism>
<evidence type="ECO:0000259" key="1">
    <source>
        <dbReference type="PROSITE" id="PS50191"/>
    </source>
</evidence>
<proteinExistence type="predicted"/>
<gene>
    <name evidence="2" type="ORF">BEMITA_LOCUS7263</name>
</gene>
<dbReference type="PANTHER" id="PTHR10174">
    <property type="entry name" value="ALPHA-TOCOPHEROL TRANSFER PROTEIN-RELATED"/>
    <property type="match status" value="1"/>
</dbReference>
<dbReference type="PANTHER" id="PTHR10174:SF224">
    <property type="entry name" value="RETINOL-BINDING PROTEIN PINTA"/>
    <property type="match status" value="1"/>
</dbReference>
<dbReference type="CDD" id="cd00170">
    <property type="entry name" value="SEC14"/>
    <property type="match status" value="1"/>
</dbReference>
<dbReference type="Gene3D" id="3.40.525.10">
    <property type="entry name" value="CRAL-TRIO lipid binding domain"/>
    <property type="match status" value="1"/>
</dbReference>
<evidence type="ECO:0000313" key="3">
    <source>
        <dbReference type="Proteomes" id="UP001152759"/>
    </source>
</evidence>
<sequence>MTVSGCEVGSSNEAKMEGPIKLDFQNNNDQEEVLEEQCGWKKCPDFSSDPIHDSKRTVLKNLNEEERDGLKKFREWVDTQSHLNPLKTDFELIKFLIISKYDQEKAKKRFVNFYNMRANVPEWFSNRDPLLPELQALLDLGVFLPLLNKDSLGRQVILVRAGGHDPRVHSQENIFKLGCMMVDYISERDESIVDHGVVLLVDLEGVNYQHALHLTPSIVKKAVNSWQSCYPIRIKRFDLIKVALAYNVVLNIFRKFMKQKLKDRMHTHGYDMESLHKVISPEALLDTYAGTGGTLEEHTKYWKKTITEARDWFLENEKYKPNCVPSK</sequence>
<keyword evidence="3" id="KW-1185">Reference proteome</keyword>
<protein>
    <recommendedName>
        <fullName evidence="1">CRAL-TRIO domain-containing protein</fullName>
    </recommendedName>
</protein>
<dbReference type="Pfam" id="PF00650">
    <property type="entry name" value="CRAL_TRIO"/>
    <property type="match status" value="1"/>
</dbReference>
<dbReference type="InterPro" id="IPR036865">
    <property type="entry name" value="CRAL-TRIO_dom_sf"/>
</dbReference>
<dbReference type="Gene3D" id="1.20.5.1200">
    <property type="entry name" value="Alpha-tocopherol transfer"/>
    <property type="match status" value="1"/>
</dbReference>
<dbReference type="Proteomes" id="UP001152759">
    <property type="component" value="Chromosome 4"/>
</dbReference>
<accession>A0A9P0ABQ7</accession>
<reference evidence="2" key="1">
    <citation type="submission" date="2021-12" db="EMBL/GenBank/DDBJ databases">
        <authorList>
            <person name="King R."/>
        </authorList>
    </citation>
    <scope>NUCLEOTIDE SEQUENCE</scope>
</reference>
<dbReference type="InterPro" id="IPR036273">
    <property type="entry name" value="CRAL/TRIO_N_dom_sf"/>
</dbReference>
<dbReference type="GO" id="GO:1902936">
    <property type="term" value="F:phosphatidylinositol bisphosphate binding"/>
    <property type="evidence" value="ECO:0007669"/>
    <property type="project" value="TreeGrafter"/>
</dbReference>
<dbReference type="Gene3D" id="1.10.8.20">
    <property type="entry name" value="N-terminal domain of phosphatidylinositol transfer protein sec14p"/>
    <property type="match status" value="1"/>
</dbReference>
<dbReference type="SMART" id="SM00516">
    <property type="entry name" value="SEC14"/>
    <property type="match status" value="1"/>
</dbReference>
<name>A0A9P0ABQ7_BEMTA</name>